<keyword evidence="3" id="KW-1185">Reference proteome</keyword>
<accession>A0A1R3XKD6</accession>
<dbReference type="AlphaFoldDB" id="A0A1R3XKD6"/>
<dbReference type="SUPFAM" id="SSF50630">
    <property type="entry name" value="Acid proteases"/>
    <property type="match status" value="1"/>
</dbReference>
<dbReference type="GO" id="GO:0006508">
    <property type="term" value="P:proteolysis"/>
    <property type="evidence" value="ECO:0007669"/>
    <property type="project" value="UniProtKB-KW"/>
</dbReference>
<dbReference type="OrthoDB" id="5580718at2"/>
<dbReference type="STRING" id="1317125.SAMN05444128_2738"/>
<dbReference type="EMBL" id="FTPP01000002">
    <property type="protein sequence ID" value="SIT92137.1"/>
    <property type="molecule type" value="Genomic_DNA"/>
</dbReference>
<dbReference type="RefSeq" id="WP_083704210.1">
    <property type="nucleotide sequence ID" value="NZ_FTPP01000002.1"/>
</dbReference>
<dbReference type="Proteomes" id="UP000187181">
    <property type="component" value="Unassembled WGS sequence"/>
</dbReference>
<dbReference type="InterPro" id="IPR021109">
    <property type="entry name" value="Peptidase_aspartic_dom_sf"/>
</dbReference>
<dbReference type="Pfam" id="PF13650">
    <property type="entry name" value="Asp_protease_2"/>
    <property type="match status" value="1"/>
</dbReference>
<evidence type="ECO:0000256" key="1">
    <source>
        <dbReference type="SAM" id="SignalP"/>
    </source>
</evidence>
<sequence length="273" mass="30452">MKTLLLSLLLYLAFASGASAQEIIPLKEYFRDLKQVEVTIQGRTYNFLFDTGGGETFISPEVSRQLGRTVYGRSTAYRMKGERFSYQKMDSVAIRAGKSALSPATVGVWDVMGILPEGLPKVDGVLSLKSFQDKVLTVDLAANQLTLETPASLRRLRNRLTPLRSRFANGLEGNELSVFLEIPRQGRSYWFLLDSGNISELLLSHHTAAEWGLQDDTTSQRIALNPIAIQLGNRKLVSQAAAENILYDGVLNYSLLKQARLTIDFVGREVWLH</sequence>
<evidence type="ECO:0000313" key="2">
    <source>
        <dbReference type="EMBL" id="SIT92137.1"/>
    </source>
</evidence>
<keyword evidence="2" id="KW-0378">Hydrolase</keyword>
<name>A0A1R3XKD6_9BACT</name>
<dbReference type="Gene3D" id="2.40.70.10">
    <property type="entry name" value="Acid Proteases"/>
    <property type="match status" value="1"/>
</dbReference>
<keyword evidence="1" id="KW-0732">Signal</keyword>
<proteinExistence type="predicted"/>
<protein>
    <submittedName>
        <fullName evidence="2">Aspartyl protease</fullName>
    </submittedName>
</protein>
<dbReference type="GO" id="GO:0008233">
    <property type="term" value="F:peptidase activity"/>
    <property type="evidence" value="ECO:0007669"/>
    <property type="project" value="UniProtKB-KW"/>
</dbReference>
<evidence type="ECO:0000313" key="3">
    <source>
        <dbReference type="Proteomes" id="UP000187181"/>
    </source>
</evidence>
<reference evidence="3" key="1">
    <citation type="submission" date="2017-01" db="EMBL/GenBank/DDBJ databases">
        <authorList>
            <person name="Varghese N."/>
            <person name="Submissions S."/>
        </authorList>
    </citation>
    <scope>NUCLEOTIDE SEQUENCE [LARGE SCALE GENOMIC DNA]</scope>
    <source>
        <strain evidence="3">LP100</strain>
    </source>
</reference>
<feature type="signal peptide" evidence="1">
    <location>
        <begin position="1"/>
        <end position="20"/>
    </location>
</feature>
<keyword evidence="2" id="KW-0645">Protease</keyword>
<feature type="chain" id="PRO_5013340249" evidence="1">
    <location>
        <begin position="21"/>
        <end position="273"/>
    </location>
</feature>
<organism evidence="2 3">
    <name type="scientific">Pontibacter indicus</name>
    <dbReference type="NCBI Taxonomy" id="1317125"/>
    <lineage>
        <taxon>Bacteria</taxon>
        <taxon>Pseudomonadati</taxon>
        <taxon>Bacteroidota</taxon>
        <taxon>Cytophagia</taxon>
        <taxon>Cytophagales</taxon>
        <taxon>Hymenobacteraceae</taxon>
        <taxon>Pontibacter</taxon>
    </lineage>
</organism>
<gene>
    <name evidence="2" type="ORF">SAMN05444128_2738</name>
</gene>